<sequence>MFGDWLDGLRADGEKQVWIALSASRLTKDGEIRPDKLVGAWVRMLCAGACGHPVAGWLIGPDATVHLPAIEPDAAAGRLRDVLAAWRAGMQAPLPFAARTALAWVKEGDAARAYEGGFNSPFKEVDEPCLARIYPDFDVLSADGRFAHYASRLFAPLDEWARSEVELTAHTGGRDTVAEDARDE</sequence>
<gene>
    <name evidence="2" type="primary">recC_2</name>
    <name evidence="2" type="ORF">GALL_436620</name>
</gene>
<dbReference type="InterPro" id="IPR011335">
    <property type="entry name" value="Restrct_endonuc-II-like"/>
</dbReference>
<accession>A0A1J5Q3W6</accession>
<dbReference type="SUPFAM" id="SSF52980">
    <property type="entry name" value="Restriction endonuclease-like"/>
    <property type="match status" value="1"/>
</dbReference>
<name>A0A1J5Q3W6_9ZZZZ</name>
<organism evidence="2">
    <name type="scientific">mine drainage metagenome</name>
    <dbReference type="NCBI Taxonomy" id="410659"/>
    <lineage>
        <taxon>unclassified sequences</taxon>
        <taxon>metagenomes</taxon>
        <taxon>ecological metagenomes</taxon>
    </lineage>
</organism>
<dbReference type="EC" id="3.1.11.5" evidence="2"/>
<evidence type="ECO:0000259" key="1">
    <source>
        <dbReference type="Pfam" id="PF17946"/>
    </source>
</evidence>
<proteinExistence type="predicted"/>
<evidence type="ECO:0000313" key="2">
    <source>
        <dbReference type="EMBL" id="OIQ74679.1"/>
    </source>
</evidence>
<keyword evidence="2" id="KW-0378">Hydrolase</keyword>
<dbReference type="AlphaFoldDB" id="A0A1J5Q3W6"/>
<reference evidence="2" key="1">
    <citation type="submission" date="2016-10" db="EMBL/GenBank/DDBJ databases">
        <title>Sequence of Gallionella enrichment culture.</title>
        <authorList>
            <person name="Poehlein A."/>
            <person name="Muehling M."/>
            <person name="Daniel R."/>
        </authorList>
    </citation>
    <scope>NUCLEOTIDE SEQUENCE</scope>
</reference>
<dbReference type="GO" id="GO:0008854">
    <property type="term" value="F:exodeoxyribonuclease V activity"/>
    <property type="evidence" value="ECO:0007669"/>
    <property type="project" value="UniProtKB-EC"/>
</dbReference>
<protein>
    <submittedName>
        <fullName evidence="2">RecBCD enzyme subunit RecC</fullName>
        <ecNumber evidence="2">3.1.11.5</ecNumber>
    </submittedName>
</protein>
<dbReference type="InterPro" id="IPR041500">
    <property type="entry name" value="RecC_C"/>
</dbReference>
<comment type="caution">
    <text evidence="2">The sequence shown here is derived from an EMBL/GenBank/DDBJ whole genome shotgun (WGS) entry which is preliminary data.</text>
</comment>
<feature type="domain" description="RecC C-terminal" evidence="1">
    <location>
        <begin position="4"/>
        <end position="107"/>
    </location>
</feature>
<dbReference type="EMBL" id="MLJW01002421">
    <property type="protein sequence ID" value="OIQ74679.1"/>
    <property type="molecule type" value="Genomic_DNA"/>
</dbReference>
<dbReference type="Pfam" id="PF17946">
    <property type="entry name" value="RecC_C"/>
    <property type="match status" value="1"/>
</dbReference>